<dbReference type="PANTHER" id="PTHR43194:SF2">
    <property type="entry name" value="PEROXISOMAL MEMBRANE PROTEIN LPX1"/>
    <property type="match status" value="1"/>
</dbReference>
<dbReference type="InterPro" id="IPR029058">
    <property type="entry name" value="AB_hydrolase_fold"/>
</dbReference>
<feature type="region of interest" description="Disordered" evidence="1">
    <location>
        <begin position="282"/>
        <end position="304"/>
    </location>
</feature>
<keyword evidence="4" id="KW-1185">Reference proteome</keyword>
<dbReference type="EMBL" id="CP102480">
    <property type="protein sequence ID" value="UUX50397.1"/>
    <property type="molecule type" value="Genomic_DNA"/>
</dbReference>
<accession>A0A9J7AY90</accession>
<keyword evidence="3" id="KW-0378">Hydrolase</keyword>
<feature type="domain" description="AB hydrolase-1" evidence="2">
    <location>
        <begin position="34"/>
        <end position="269"/>
    </location>
</feature>
<evidence type="ECO:0000259" key="2">
    <source>
        <dbReference type="Pfam" id="PF12697"/>
    </source>
</evidence>
<dbReference type="InterPro" id="IPR000073">
    <property type="entry name" value="AB_hydrolase_1"/>
</dbReference>
<name>A0A9J7AY90_9PROT</name>
<dbReference type="GO" id="GO:0016787">
    <property type="term" value="F:hydrolase activity"/>
    <property type="evidence" value="ECO:0007669"/>
    <property type="project" value="UniProtKB-KW"/>
</dbReference>
<gene>
    <name evidence="3" type="ORF">NUH88_01615</name>
</gene>
<dbReference type="Proteomes" id="UP001060336">
    <property type="component" value="Chromosome"/>
</dbReference>
<evidence type="ECO:0000313" key="4">
    <source>
        <dbReference type="Proteomes" id="UP001060336"/>
    </source>
</evidence>
<dbReference type="AlphaFoldDB" id="A0A9J7AY90"/>
<proteinExistence type="predicted"/>
<dbReference type="RefSeq" id="WP_257769563.1">
    <property type="nucleotide sequence ID" value="NZ_CP102480.1"/>
</dbReference>
<dbReference type="InterPro" id="IPR050228">
    <property type="entry name" value="Carboxylesterase_BioH"/>
</dbReference>
<feature type="compositionally biased region" description="Acidic residues" evidence="1">
    <location>
        <begin position="284"/>
        <end position="296"/>
    </location>
</feature>
<dbReference type="SUPFAM" id="SSF53474">
    <property type="entry name" value="alpha/beta-Hydrolases"/>
    <property type="match status" value="1"/>
</dbReference>
<dbReference type="PANTHER" id="PTHR43194">
    <property type="entry name" value="HYDROLASE ALPHA/BETA FOLD FAMILY"/>
    <property type="match status" value="1"/>
</dbReference>
<dbReference type="Gene3D" id="3.40.50.1820">
    <property type="entry name" value="alpha/beta hydrolase"/>
    <property type="match status" value="1"/>
</dbReference>
<dbReference type="KEGG" id="naci:NUH88_01615"/>
<evidence type="ECO:0000313" key="3">
    <source>
        <dbReference type="EMBL" id="UUX50397.1"/>
    </source>
</evidence>
<sequence length="304" mass="33758">MRPDQGSFPFTDDHGTIWLAFTDWGRRTLPRTMICVHGLTRQGRDFDALARIVSRDIRCIEIDVAGRGRSGWLANKDGYNFETYIRHADALLDYRGLTEVEWLGTSMGGIIGMLLAAREDGPIKRLILNDVGPFIPKAALERIGTYVTEPPVFENLNAAGDYLRETLADFGELSDADWSEMTQHSVVREPDGTYRMHYDPAIGEAFDGPIDDVDLWAIYDAIQCPTLVLRGANSDLLTRETAEEMTQRGPKADLIEFEGCGHAPALMDEAQISAVHEWLMQFEPADEDEEAEEGETGDGAGDAS</sequence>
<reference evidence="3" key="1">
    <citation type="submission" date="2022-08" db="EMBL/GenBank/DDBJ databases">
        <title>Nisaea acidiphila sp. nov., isolated from a marine algal debris and emended description of the genus Nisaea Urios et al. 2008.</title>
        <authorList>
            <person name="Kwon K."/>
        </authorList>
    </citation>
    <scope>NUCLEOTIDE SEQUENCE</scope>
    <source>
        <strain evidence="3">MEBiC11861</strain>
    </source>
</reference>
<organism evidence="3 4">
    <name type="scientific">Nisaea acidiphila</name>
    <dbReference type="NCBI Taxonomy" id="1862145"/>
    <lineage>
        <taxon>Bacteria</taxon>
        <taxon>Pseudomonadati</taxon>
        <taxon>Pseudomonadota</taxon>
        <taxon>Alphaproteobacteria</taxon>
        <taxon>Rhodospirillales</taxon>
        <taxon>Thalassobaculaceae</taxon>
        <taxon>Nisaea</taxon>
    </lineage>
</organism>
<protein>
    <submittedName>
        <fullName evidence="3">Alpha/beta hydrolase</fullName>
    </submittedName>
</protein>
<dbReference type="Pfam" id="PF12697">
    <property type="entry name" value="Abhydrolase_6"/>
    <property type="match status" value="1"/>
</dbReference>
<evidence type="ECO:0000256" key="1">
    <source>
        <dbReference type="SAM" id="MobiDB-lite"/>
    </source>
</evidence>